<name>A0A438DJ61_VITVI</name>
<evidence type="ECO:0000256" key="1">
    <source>
        <dbReference type="SAM" id="MobiDB-lite"/>
    </source>
</evidence>
<proteinExistence type="predicted"/>
<reference evidence="2 3" key="1">
    <citation type="journal article" date="2018" name="PLoS Genet.">
        <title>Population sequencing reveals clonal diversity and ancestral inbreeding in the grapevine cultivar Chardonnay.</title>
        <authorList>
            <person name="Roach M.J."/>
            <person name="Johnson D.L."/>
            <person name="Bohlmann J."/>
            <person name="van Vuuren H.J."/>
            <person name="Jones S.J."/>
            <person name="Pretorius I.S."/>
            <person name="Schmidt S.A."/>
            <person name="Borneman A.R."/>
        </authorList>
    </citation>
    <scope>NUCLEOTIDE SEQUENCE [LARGE SCALE GENOMIC DNA]</scope>
    <source>
        <strain evidence="3">cv. Chardonnay</strain>
        <tissue evidence="2">Leaf</tissue>
    </source>
</reference>
<dbReference type="AlphaFoldDB" id="A0A438DJ61"/>
<protein>
    <submittedName>
        <fullName evidence="2">Uncharacterized protein</fullName>
    </submittedName>
</protein>
<feature type="region of interest" description="Disordered" evidence="1">
    <location>
        <begin position="31"/>
        <end position="111"/>
    </location>
</feature>
<feature type="compositionally biased region" description="Basic and acidic residues" evidence="1">
    <location>
        <begin position="60"/>
        <end position="75"/>
    </location>
</feature>
<comment type="caution">
    <text evidence="2">The sequence shown here is derived from an EMBL/GenBank/DDBJ whole genome shotgun (WGS) entry which is preliminary data.</text>
</comment>
<organism evidence="2 3">
    <name type="scientific">Vitis vinifera</name>
    <name type="common">Grape</name>
    <dbReference type="NCBI Taxonomy" id="29760"/>
    <lineage>
        <taxon>Eukaryota</taxon>
        <taxon>Viridiplantae</taxon>
        <taxon>Streptophyta</taxon>
        <taxon>Embryophyta</taxon>
        <taxon>Tracheophyta</taxon>
        <taxon>Spermatophyta</taxon>
        <taxon>Magnoliopsida</taxon>
        <taxon>eudicotyledons</taxon>
        <taxon>Gunneridae</taxon>
        <taxon>Pentapetalae</taxon>
        <taxon>rosids</taxon>
        <taxon>Vitales</taxon>
        <taxon>Vitaceae</taxon>
        <taxon>Viteae</taxon>
        <taxon>Vitis</taxon>
    </lineage>
</organism>
<accession>A0A438DJ61</accession>
<gene>
    <name evidence="2" type="ORF">CK203_073887</name>
</gene>
<feature type="compositionally biased region" description="Basic and acidic residues" evidence="1">
    <location>
        <begin position="92"/>
        <end position="111"/>
    </location>
</feature>
<evidence type="ECO:0000313" key="2">
    <source>
        <dbReference type="EMBL" id="RVW35520.1"/>
    </source>
</evidence>
<dbReference type="Proteomes" id="UP000288805">
    <property type="component" value="Unassembled WGS sequence"/>
</dbReference>
<sequence>MTDKTAVKAISDVGSWTEDGDCVQINITGAGKDVKLSIAQPPPKKPLEITIPKQQPVVTEKPKEESDKQKKEVEKQKKKVTNKRRKSKNQKKKEVAYKRREAKNQKEMKLC</sequence>
<dbReference type="EMBL" id="QGNW01001602">
    <property type="protein sequence ID" value="RVW35520.1"/>
    <property type="molecule type" value="Genomic_DNA"/>
</dbReference>
<feature type="compositionally biased region" description="Basic residues" evidence="1">
    <location>
        <begin position="76"/>
        <end position="91"/>
    </location>
</feature>
<evidence type="ECO:0000313" key="3">
    <source>
        <dbReference type="Proteomes" id="UP000288805"/>
    </source>
</evidence>